<gene>
    <name evidence="1" type="primary">ORF222105</name>
</gene>
<name>A0A0B7C3I3_9EUPU</name>
<accession>A0A0B7C3I3</accession>
<dbReference type="AlphaFoldDB" id="A0A0B7C3I3"/>
<feature type="non-terminal residue" evidence="1">
    <location>
        <position position="1"/>
    </location>
</feature>
<reference evidence="1" key="1">
    <citation type="submission" date="2014-12" db="EMBL/GenBank/DDBJ databases">
        <title>Insight into the proteome of Arion vulgaris.</title>
        <authorList>
            <person name="Aradska J."/>
            <person name="Bulat T."/>
            <person name="Smidak R."/>
            <person name="Sarate P."/>
            <person name="Gangsoo J."/>
            <person name="Sialana F."/>
            <person name="Bilban M."/>
            <person name="Lubec G."/>
        </authorList>
    </citation>
    <scope>NUCLEOTIDE SEQUENCE</scope>
    <source>
        <tissue evidence="1">Skin</tissue>
    </source>
</reference>
<dbReference type="EMBL" id="HACG01052902">
    <property type="protein sequence ID" value="CEK99773.1"/>
    <property type="molecule type" value="Transcribed_RNA"/>
</dbReference>
<evidence type="ECO:0000313" key="1">
    <source>
        <dbReference type="EMBL" id="CEK99773.1"/>
    </source>
</evidence>
<protein>
    <submittedName>
        <fullName evidence="1">Uncharacterized protein</fullName>
    </submittedName>
</protein>
<sequence>ERLLAKLYNPLIRLLVPLYTPLKDFWQHFTYTKILPIERLGTTLHTQQSCLLKDSNKQAF</sequence>
<organism evidence="1">
    <name type="scientific">Arion vulgaris</name>
    <dbReference type="NCBI Taxonomy" id="1028688"/>
    <lineage>
        <taxon>Eukaryota</taxon>
        <taxon>Metazoa</taxon>
        <taxon>Spiralia</taxon>
        <taxon>Lophotrochozoa</taxon>
        <taxon>Mollusca</taxon>
        <taxon>Gastropoda</taxon>
        <taxon>Heterobranchia</taxon>
        <taxon>Euthyneura</taxon>
        <taxon>Panpulmonata</taxon>
        <taxon>Eupulmonata</taxon>
        <taxon>Stylommatophora</taxon>
        <taxon>Helicina</taxon>
        <taxon>Arionoidea</taxon>
        <taxon>Arionidae</taxon>
        <taxon>Arion</taxon>
    </lineage>
</organism>
<proteinExistence type="predicted"/>